<sequence>MDIYSVSFSLSSDPQHVSSANHSPASSLDFTLDFRAPYDTSRTFPVRPRSASTTSLLASPDFGVDAVQKVCVDAIATHGCLVSFTRSEDTKSWNFHLSGGYQQVMAARGMILRNCPVVARSSIKVARSEILESASSSTLKPDVRRRLDEIASQTRANVSVVHNSSQAGGPPAPDGIHGGAWAGLESERMCDLVITGTGESVEVARILLLVMLDEISGLHSEVCEIDHKLHCILAGRKRSVVHSIQEETATNVYFPNPLQPLLGGPPQNANVIWITGEFFGVQRARDMLFQLSMHKTKSIIPRDIALLPRKLDWMLTERKDELKAIMVDNGTFINFPLIGSQTSLISVYGDNQLNIQRTVRAVMQLASQFYVASFWLLPTHFNPLMPPATVNPVQIPPTLKRISITSGAEVVFKSNCFEVHGLEHHVRVAIGMILDLDVVKGFHHEIRFQLELANEHRDFISGKKNGKLNKIMQSANVKIKFETFNDHNFLIDLAGNDVGALHGLTMLQEELPAEISFHVPEIYHKRIIGVGGRCIQRIMKKYGVYVKFNSSEELATALLDNEDNVVARTPAKNALNLEHLKQSVMELVNPKDKDYTLETINIPRRYHRSLFGERSIFLHDIESKTNSKIRFPGDDVITIFGPESQVHVAAAMILDHIPLEVDMLVPSQPELARVCTTPDFVAFLERMNREMQVAVVPHIKTSGSDESSFKFRCQRSNSDFLAPVREMLESYLVKHHVQVYATHAASASRADSFTDAFPHFNSKLLSSAPAGMLSHSTQSPELSRPSEGFVERRIRLASSTPDVKALFNNSPSYVYKLPEQDESEDTLSSSKGRHSSHSSYSSYAHGSGLSLHGPRALDDILKRGSDSLLESKLKEHVSKPRSLSNRAQSLDITSLSRSGSMNTISERLSRPEPESPLETTFPSPPPSAVIPAFPSVNGPILGRAAAGAAGRPRTSVTDREGGRVEPTLDEVSRVIAQMRLDA</sequence>
<dbReference type="InterPro" id="IPR036612">
    <property type="entry name" value="KH_dom_type_1_sf"/>
</dbReference>
<evidence type="ECO:0000256" key="1">
    <source>
        <dbReference type="ARBA" id="ARBA00022737"/>
    </source>
</evidence>
<feature type="domain" description="K Homology" evidence="4">
    <location>
        <begin position="217"/>
        <end position="293"/>
    </location>
</feature>
<dbReference type="HOGENOM" id="CLU_002477_0_0_1"/>
<dbReference type="GO" id="GO:0005737">
    <property type="term" value="C:cytoplasm"/>
    <property type="evidence" value="ECO:0007669"/>
    <property type="project" value="TreeGrafter"/>
</dbReference>
<feature type="region of interest" description="Disordered" evidence="3">
    <location>
        <begin position="944"/>
        <end position="964"/>
    </location>
</feature>
<dbReference type="InterPro" id="IPR004088">
    <property type="entry name" value="KH_dom_type_1"/>
</dbReference>
<dbReference type="Gene3D" id="3.30.1370.10">
    <property type="entry name" value="K Homology domain, type 1"/>
    <property type="match status" value="3"/>
</dbReference>
<dbReference type="CDD" id="cd00105">
    <property type="entry name" value="KH-I"/>
    <property type="match status" value="2"/>
</dbReference>
<accession>A0A067MFY3</accession>
<evidence type="ECO:0000313" key="6">
    <source>
        <dbReference type="Proteomes" id="UP000027195"/>
    </source>
</evidence>
<keyword evidence="2" id="KW-0694">RNA-binding</keyword>
<proteinExistence type="predicted"/>
<keyword evidence="6" id="KW-1185">Reference proteome</keyword>
<dbReference type="SMART" id="SM00322">
    <property type="entry name" value="KH"/>
    <property type="match status" value="3"/>
</dbReference>
<protein>
    <recommendedName>
        <fullName evidence="4">K Homology domain-containing protein</fullName>
    </recommendedName>
</protein>
<feature type="region of interest" description="Disordered" evidence="3">
    <location>
        <begin position="873"/>
        <end position="925"/>
    </location>
</feature>
<feature type="domain" description="K Homology" evidence="4">
    <location>
        <begin position="594"/>
        <end position="658"/>
    </location>
</feature>
<dbReference type="Pfam" id="PF24563">
    <property type="entry name" value="KH_Mug60-KHD4"/>
    <property type="match status" value="1"/>
</dbReference>
<dbReference type="PANTHER" id="PTHR10627:SF76">
    <property type="entry name" value="KH DOMAIN-CONTAINING PROTEIN YLL032C"/>
    <property type="match status" value="1"/>
</dbReference>
<dbReference type="Pfam" id="PF00013">
    <property type="entry name" value="KH_1"/>
    <property type="match status" value="3"/>
</dbReference>
<dbReference type="PROSITE" id="PS50084">
    <property type="entry name" value="KH_TYPE_1"/>
    <property type="match status" value="2"/>
</dbReference>
<dbReference type="InterPro" id="IPR004087">
    <property type="entry name" value="KH_dom"/>
</dbReference>
<reference evidence="6" key="1">
    <citation type="journal article" date="2014" name="Proc. Natl. Acad. Sci. U.S.A.">
        <title>Extensive sampling of basidiomycete genomes demonstrates inadequacy of the white-rot/brown-rot paradigm for wood decay fungi.</title>
        <authorList>
            <person name="Riley R."/>
            <person name="Salamov A.A."/>
            <person name="Brown D.W."/>
            <person name="Nagy L.G."/>
            <person name="Floudas D."/>
            <person name="Held B.W."/>
            <person name="Levasseur A."/>
            <person name="Lombard V."/>
            <person name="Morin E."/>
            <person name="Otillar R."/>
            <person name="Lindquist E.A."/>
            <person name="Sun H."/>
            <person name="LaButti K.M."/>
            <person name="Schmutz J."/>
            <person name="Jabbour D."/>
            <person name="Luo H."/>
            <person name="Baker S.E."/>
            <person name="Pisabarro A.G."/>
            <person name="Walton J.D."/>
            <person name="Blanchette R.A."/>
            <person name="Henrissat B."/>
            <person name="Martin F."/>
            <person name="Cullen D."/>
            <person name="Hibbett D.S."/>
            <person name="Grigoriev I.V."/>
        </authorList>
    </citation>
    <scope>NUCLEOTIDE SEQUENCE [LARGE SCALE GENOMIC DNA]</scope>
    <source>
        <strain evidence="6">FD-172 SS1</strain>
    </source>
</reference>
<dbReference type="SUPFAM" id="SSF54791">
    <property type="entry name" value="Eukaryotic type KH-domain (KH-domain type I)"/>
    <property type="match status" value="4"/>
</dbReference>
<gene>
    <name evidence="5" type="ORF">BOTBODRAFT_111266</name>
</gene>
<dbReference type="EMBL" id="KL198042">
    <property type="protein sequence ID" value="KDQ13625.1"/>
    <property type="molecule type" value="Genomic_DNA"/>
</dbReference>
<evidence type="ECO:0000259" key="4">
    <source>
        <dbReference type="SMART" id="SM00322"/>
    </source>
</evidence>
<dbReference type="OrthoDB" id="271862at2759"/>
<evidence type="ECO:0000256" key="2">
    <source>
        <dbReference type="PROSITE-ProRule" id="PRU00117"/>
    </source>
</evidence>
<dbReference type="GO" id="GO:0003729">
    <property type="term" value="F:mRNA binding"/>
    <property type="evidence" value="ECO:0007669"/>
    <property type="project" value="TreeGrafter"/>
</dbReference>
<feature type="compositionally biased region" description="Low complexity" evidence="3">
    <location>
        <begin position="944"/>
        <end position="953"/>
    </location>
</feature>
<dbReference type="PANTHER" id="PTHR10627">
    <property type="entry name" value="SCP160"/>
    <property type="match status" value="1"/>
</dbReference>
<dbReference type="STRING" id="930990.A0A067MFY3"/>
<evidence type="ECO:0000313" key="5">
    <source>
        <dbReference type="EMBL" id="KDQ13625.1"/>
    </source>
</evidence>
<feature type="domain" description="K Homology" evidence="4">
    <location>
        <begin position="511"/>
        <end position="589"/>
    </location>
</feature>
<name>A0A067MFY3_BOTB1</name>
<dbReference type="AlphaFoldDB" id="A0A067MFY3"/>
<keyword evidence="1" id="KW-0677">Repeat</keyword>
<dbReference type="InParanoid" id="A0A067MFY3"/>
<organism evidence="5 6">
    <name type="scientific">Botryobasidium botryosum (strain FD-172 SS1)</name>
    <dbReference type="NCBI Taxonomy" id="930990"/>
    <lineage>
        <taxon>Eukaryota</taxon>
        <taxon>Fungi</taxon>
        <taxon>Dikarya</taxon>
        <taxon>Basidiomycota</taxon>
        <taxon>Agaricomycotina</taxon>
        <taxon>Agaricomycetes</taxon>
        <taxon>Cantharellales</taxon>
        <taxon>Botryobasidiaceae</taxon>
        <taxon>Botryobasidium</taxon>
    </lineage>
</organism>
<dbReference type="CDD" id="cd22453">
    <property type="entry name" value="KH-I_MUG60_like"/>
    <property type="match status" value="1"/>
</dbReference>
<evidence type="ECO:0000256" key="3">
    <source>
        <dbReference type="SAM" id="MobiDB-lite"/>
    </source>
</evidence>
<feature type="region of interest" description="Disordered" evidence="3">
    <location>
        <begin position="817"/>
        <end position="848"/>
    </location>
</feature>
<feature type="compositionally biased region" description="Polar residues" evidence="3">
    <location>
        <begin position="881"/>
        <end position="906"/>
    </location>
</feature>
<dbReference type="InterPro" id="IPR056553">
    <property type="entry name" value="KH_Mug60-KHD4"/>
</dbReference>
<dbReference type="Proteomes" id="UP000027195">
    <property type="component" value="Unassembled WGS sequence"/>
</dbReference>
<feature type="compositionally biased region" description="Low complexity" evidence="3">
    <location>
        <begin position="837"/>
        <end position="848"/>
    </location>
</feature>